<dbReference type="EC" id="5.6.2.4" evidence="12"/>
<evidence type="ECO:0000256" key="13">
    <source>
        <dbReference type="ARBA" id="ARBA00034923"/>
    </source>
</evidence>
<keyword evidence="3" id="KW-0227">DNA damage</keyword>
<reference evidence="19" key="1">
    <citation type="journal article" date="2019" name="Int. J. Syst. Evol. Microbiol.">
        <title>The Global Catalogue of Microorganisms (GCM) 10K type strain sequencing project: providing services to taxonomists for standard genome sequencing and annotation.</title>
        <authorList>
            <consortium name="The Broad Institute Genomics Platform"/>
            <consortium name="The Broad Institute Genome Sequencing Center for Infectious Disease"/>
            <person name="Wu L."/>
            <person name="Ma J."/>
        </authorList>
    </citation>
    <scope>NUCLEOTIDE SEQUENCE [LARGE SCALE GENOMIC DNA]</scope>
    <source>
        <strain evidence="19">JCM 19134</strain>
    </source>
</reference>
<dbReference type="InterPro" id="IPR000212">
    <property type="entry name" value="DNA_helicase_UvrD/REP"/>
</dbReference>
<name>A0AAV3U9N9_9ALTE</name>
<evidence type="ECO:0000256" key="3">
    <source>
        <dbReference type="ARBA" id="ARBA00022763"/>
    </source>
</evidence>
<dbReference type="GO" id="GO:0043138">
    <property type="term" value="F:3'-5' DNA helicase activity"/>
    <property type="evidence" value="ECO:0007669"/>
    <property type="project" value="UniProtKB-EC"/>
</dbReference>
<dbReference type="GO" id="GO:0033202">
    <property type="term" value="C:DNA helicase complex"/>
    <property type="evidence" value="ECO:0007669"/>
    <property type="project" value="TreeGrafter"/>
</dbReference>
<keyword evidence="4 15" id="KW-0378">Hydrolase</keyword>
<keyword evidence="19" id="KW-1185">Reference proteome</keyword>
<keyword evidence="5 15" id="KW-0347">Helicase</keyword>
<evidence type="ECO:0000256" key="12">
    <source>
        <dbReference type="ARBA" id="ARBA00034808"/>
    </source>
</evidence>
<evidence type="ECO:0000256" key="1">
    <source>
        <dbReference type="ARBA" id="ARBA00022722"/>
    </source>
</evidence>
<evidence type="ECO:0000256" key="4">
    <source>
        <dbReference type="ARBA" id="ARBA00022801"/>
    </source>
</evidence>
<dbReference type="RefSeq" id="WP_345428159.1">
    <property type="nucleotide sequence ID" value="NZ_AP031496.1"/>
</dbReference>
<dbReference type="Pfam" id="PF13361">
    <property type="entry name" value="UvrD_C"/>
    <property type="match status" value="2"/>
</dbReference>
<comment type="catalytic activity">
    <reaction evidence="11">
        <text>Couples ATP hydrolysis with the unwinding of duplex DNA by translocating in the 3'-5' direction.</text>
        <dbReference type="EC" id="5.6.2.4"/>
    </reaction>
</comment>
<gene>
    <name evidence="18" type="ORF">GCM10025791_48950</name>
</gene>
<dbReference type="InterPro" id="IPR011335">
    <property type="entry name" value="Restrct_endonuc-II-like"/>
</dbReference>
<comment type="caution">
    <text evidence="18">The sequence shown here is derived from an EMBL/GenBank/DDBJ whole genome shotgun (WGS) entry which is preliminary data.</text>
</comment>
<proteinExistence type="predicted"/>
<dbReference type="AlphaFoldDB" id="A0AAV3U9N9"/>
<accession>A0AAV3U9N9</accession>
<dbReference type="GO" id="GO:0005829">
    <property type="term" value="C:cytosol"/>
    <property type="evidence" value="ECO:0007669"/>
    <property type="project" value="TreeGrafter"/>
</dbReference>
<evidence type="ECO:0000313" key="18">
    <source>
        <dbReference type="EMBL" id="GAA4961599.1"/>
    </source>
</evidence>
<dbReference type="InterPro" id="IPR027417">
    <property type="entry name" value="P-loop_NTPase"/>
</dbReference>
<keyword evidence="7 15" id="KW-0067">ATP-binding</keyword>
<evidence type="ECO:0000256" key="7">
    <source>
        <dbReference type="ARBA" id="ARBA00022840"/>
    </source>
</evidence>
<dbReference type="GO" id="GO:0003677">
    <property type="term" value="F:DNA binding"/>
    <property type="evidence" value="ECO:0007669"/>
    <property type="project" value="UniProtKB-KW"/>
</dbReference>
<feature type="domain" description="UvrD-like helicase ATP-binding" evidence="16">
    <location>
        <begin position="6"/>
        <end position="495"/>
    </location>
</feature>
<evidence type="ECO:0000256" key="15">
    <source>
        <dbReference type="PROSITE-ProRule" id="PRU00560"/>
    </source>
</evidence>
<evidence type="ECO:0000256" key="10">
    <source>
        <dbReference type="ARBA" id="ARBA00023235"/>
    </source>
</evidence>
<keyword evidence="8" id="KW-0238">DNA-binding</keyword>
<keyword evidence="2 15" id="KW-0547">Nucleotide-binding</keyword>
<comment type="catalytic activity">
    <reaction evidence="14">
        <text>ATP + H2O = ADP + phosphate + H(+)</text>
        <dbReference type="Rhea" id="RHEA:13065"/>
        <dbReference type="ChEBI" id="CHEBI:15377"/>
        <dbReference type="ChEBI" id="CHEBI:15378"/>
        <dbReference type="ChEBI" id="CHEBI:30616"/>
        <dbReference type="ChEBI" id="CHEBI:43474"/>
        <dbReference type="ChEBI" id="CHEBI:456216"/>
        <dbReference type="EC" id="5.6.2.4"/>
    </reaction>
</comment>
<evidence type="ECO:0000259" key="17">
    <source>
        <dbReference type="PROSITE" id="PS51217"/>
    </source>
</evidence>
<dbReference type="InterPro" id="IPR038726">
    <property type="entry name" value="PDDEXK_AddAB-type"/>
</dbReference>
<dbReference type="SUPFAM" id="SSF52980">
    <property type="entry name" value="Restriction endonuclease-like"/>
    <property type="match status" value="1"/>
</dbReference>
<protein>
    <recommendedName>
        <fullName evidence="12">DNA 3'-5' helicase</fullName>
        <ecNumber evidence="12">5.6.2.4</ecNumber>
    </recommendedName>
    <alternativeName>
        <fullName evidence="13">DNA 3'-5' helicase II</fullName>
    </alternativeName>
</protein>
<evidence type="ECO:0000256" key="9">
    <source>
        <dbReference type="ARBA" id="ARBA00023204"/>
    </source>
</evidence>
<organism evidence="18 19">
    <name type="scientific">Halioxenophilus aromaticivorans</name>
    <dbReference type="NCBI Taxonomy" id="1306992"/>
    <lineage>
        <taxon>Bacteria</taxon>
        <taxon>Pseudomonadati</taxon>
        <taxon>Pseudomonadota</taxon>
        <taxon>Gammaproteobacteria</taxon>
        <taxon>Alteromonadales</taxon>
        <taxon>Alteromonadaceae</taxon>
        <taxon>Halioxenophilus</taxon>
    </lineage>
</organism>
<feature type="binding site" evidence="15">
    <location>
        <begin position="27"/>
        <end position="34"/>
    </location>
    <ligand>
        <name>ATP</name>
        <dbReference type="ChEBI" id="CHEBI:30616"/>
    </ligand>
</feature>
<keyword evidence="6" id="KW-0269">Exonuclease</keyword>
<evidence type="ECO:0000256" key="2">
    <source>
        <dbReference type="ARBA" id="ARBA00022741"/>
    </source>
</evidence>
<dbReference type="InterPro" id="IPR014017">
    <property type="entry name" value="DNA_helicase_UvrD-like_C"/>
</dbReference>
<keyword evidence="1" id="KW-0540">Nuclease</keyword>
<dbReference type="SUPFAM" id="SSF52540">
    <property type="entry name" value="P-loop containing nucleoside triphosphate hydrolases"/>
    <property type="match status" value="1"/>
</dbReference>
<evidence type="ECO:0000259" key="16">
    <source>
        <dbReference type="PROSITE" id="PS51198"/>
    </source>
</evidence>
<dbReference type="PROSITE" id="PS51198">
    <property type="entry name" value="UVRD_HELICASE_ATP_BIND"/>
    <property type="match status" value="1"/>
</dbReference>
<keyword evidence="10" id="KW-0413">Isomerase</keyword>
<dbReference type="InterPro" id="IPR011604">
    <property type="entry name" value="PDDEXK-like_dom_sf"/>
</dbReference>
<dbReference type="Gene3D" id="3.40.50.300">
    <property type="entry name" value="P-loop containing nucleotide triphosphate hydrolases"/>
    <property type="match status" value="4"/>
</dbReference>
<feature type="domain" description="UvrD-like helicase C-terminal" evidence="17">
    <location>
        <begin position="511"/>
        <end position="788"/>
    </location>
</feature>
<sequence length="1147" mass="128485">MLEQKFPEDQAVRDACIAVHKSFVVTAPAGSGKTSLLTQRTLALLATVENPEAIVCITFTRKAAAEMRQRIISALEHCSANACPEDANGGKTWQLARAALEQDQRFNWQLLNNPARLKITTIDGFCRSITNQLPMAAGVGVGLGNLDLPEQAYRQAARDTLQWLEKPPSVYHKALKQLLLSLDGNTQRLEDLFYLLLQKRDQWLPLVVSSRDRRELLEDNINQLICDELTVCRNLCLPFAGDLIRLANYCGNNLRQAGSDSAIAELASLDDLPPNEAQALNSWRAVAELLLTATGSYRKKFDKKTGLPAGKTKAEKDAVEPYKILANEVLQAAHACEGLESQLALIKRLPPNHYPDNAWQFLEHLTLLLPLLVGHLKTHFAQISAVDFTEISQAAVSALDPEDISEILLRLDHQIRHILVDEFQDTSQIQLDLLTRLTAGWQPGDGRTLFLVGDGMQSCYGFRGADVGLFLEVKANGIGDIKPDARALTTNFRSDAGVVDWVNNAFNIAFPAEDDIARGAVTYNHAVAFKDADSAAHYIAPVHCYGLVQNQDEAGSRNSEAQIVVDIVKQTRAKSPNDSIAILVRGRGHLNDINAALSEAGLIPQATDIEPLAKRQAIIDLLSLTKALLRPSDSLAWFAILRSPWAALSPEELLIVSESFQAKIPRYPLFIDWLINADFAAQPLQPTTRLRLTQLQNVFTIAWQQRRRHRLRVWVERVWAALNGAGGLTFASDLNNIQAFWQLLENYDDGGYLTDWQGFHLAMDKLYAAPAAGADGNLHVMTMHKSKGLEFDHVIIPALDKGSRADDKELLYWQNRLDHQGNSVLLMAPIDTNTDKKAPSLYRFLDEEQKIKNRYEAVRLLYVGCTRAIKQLHLLAQLNWDDKNDQPKEPTANTLVASIWPIFREQMQVLHPSVDIDNRKTPGTAPADWHKIRQTQLRDMAIPEHDAILADYRGQEYHDEDNTPDLAPYKNKVARAFGTALHQLLEIMAQQGIEHWQADALDDYRAAVAAWLQQAGAFETKQLSRDIVRIAQQLLQSSNARWLLSSQRQDAACELELIDAINDKLYIVDRTFIDDGKRWIIDYKTSQPFAEESLEAFFQREAAHYQPQLSKYANLFQTMEPATPVVTALYFPLIDQLHTVATDTCDN</sequence>
<dbReference type="PANTHER" id="PTHR11070">
    <property type="entry name" value="UVRD / RECB / PCRA DNA HELICASE FAMILY MEMBER"/>
    <property type="match status" value="1"/>
</dbReference>
<dbReference type="Gene3D" id="3.90.320.10">
    <property type="match status" value="1"/>
</dbReference>
<dbReference type="Pfam" id="PF00580">
    <property type="entry name" value="UvrD-helicase"/>
    <property type="match status" value="1"/>
</dbReference>
<dbReference type="GO" id="GO:0000725">
    <property type="term" value="P:recombinational repair"/>
    <property type="evidence" value="ECO:0007669"/>
    <property type="project" value="TreeGrafter"/>
</dbReference>
<dbReference type="Pfam" id="PF12705">
    <property type="entry name" value="PDDEXK_1"/>
    <property type="match status" value="1"/>
</dbReference>
<evidence type="ECO:0000313" key="19">
    <source>
        <dbReference type="Proteomes" id="UP001409585"/>
    </source>
</evidence>
<dbReference type="PROSITE" id="PS51217">
    <property type="entry name" value="UVRD_HELICASE_CTER"/>
    <property type="match status" value="1"/>
</dbReference>
<evidence type="ECO:0000256" key="6">
    <source>
        <dbReference type="ARBA" id="ARBA00022839"/>
    </source>
</evidence>
<dbReference type="GO" id="GO:0005524">
    <property type="term" value="F:ATP binding"/>
    <property type="evidence" value="ECO:0007669"/>
    <property type="project" value="UniProtKB-UniRule"/>
</dbReference>
<evidence type="ECO:0000256" key="5">
    <source>
        <dbReference type="ARBA" id="ARBA00022806"/>
    </source>
</evidence>
<dbReference type="PANTHER" id="PTHR11070:SF2">
    <property type="entry name" value="ATP-DEPENDENT DNA HELICASE SRS2"/>
    <property type="match status" value="1"/>
</dbReference>
<keyword evidence="9" id="KW-0234">DNA repair</keyword>
<dbReference type="Proteomes" id="UP001409585">
    <property type="component" value="Unassembled WGS sequence"/>
</dbReference>
<dbReference type="GO" id="GO:0004527">
    <property type="term" value="F:exonuclease activity"/>
    <property type="evidence" value="ECO:0007669"/>
    <property type="project" value="UniProtKB-KW"/>
</dbReference>
<dbReference type="EMBL" id="BAABLX010000080">
    <property type="protein sequence ID" value="GAA4961599.1"/>
    <property type="molecule type" value="Genomic_DNA"/>
</dbReference>
<evidence type="ECO:0000256" key="11">
    <source>
        <dbReference type="ARBA" id="ARBA00034617"/>
    </source>
</evidence>
<evidence type="ECO:0000256" key="8">
    <source>
        <dbReference type="ARBA" id="ARBA00023125"/>
    </source>
</evidence>
<evidence type="ECO:0000256" key="14">
    <source>
        <dbReference type="ARBA" id="ARBA00048988"/>
    </source>
</evidence>
<dbReference type="InterPro" id="IPR014016">
    <property type="entry name" value="UvrD-like_ATP-bd"/>
</dbReference>